<dbReference type="EMBL" id="JANPWB010000004">
    <property type="protein sequence ID" value="KAJ1192352.1"/>
    <property type="molecule type" value="Genomic_DNA"/>
</dbReference>
<feature type="compositionally biased region" description="Basic residues" evidence="1">
    <location>
        <begin position="103"/>
        <end position="115"/>
    </location>
</feature>
<evidence type="ECO:0000313" key="3">
    <source>
        <dbReference type="EMBL" id="KAJ1192352.1"/>
    </source>
</evidence>
<evidence type="ECO:0000313" key="4">
    <source>
        <dbReference type="Proteomes" id="UP001066276"/>
    </source>
</evidence>
<feature type="compositionally biased region" description="Polar residues" evidence="1">
    <location>
        <begin position="151"/>
        <end position="181"/>
    </location>
</feature>
<evidence type="ECO:0000256" key="2">
    <source>
        <dbReference type="SAM" id="SignalP"/>
    </source>
</evidence>
<protein>
    <submittedName>
        <fullName evidence="3">Uncharacterized protein</fullName>
    </submittedName>
</protein>
<reference evidence="3" key="1">
    <citation type="journal article" date="2022" name="bioRxiv">
        <title>Sequencing and chromosome-scale assembly of the giantPleurodeles waltlgenome.</title>
        <authorList>
            <person name="Brown T."/>
            <person name="Elewa A."/>
            <person name="Iarovenko S."/>
            <person name="Subramanian E."/>
            <person name="Araus A.J."/>
            <person name="Petzold A."/>
            <person name="Susuki M."/>
            <person name="Suzuki K.-i.T."/>
            <person name="Hayashi T."/>
            <person name="Toyoda A."/>
            <person name="Oliveira C."/>
            <person name="Osipova E."/>
            <person name="Leigh N.D."/>
            <person name="Simon A."/>
            <person name="Yun M.H."/>
        </authorList>
    </citation>
    <scope>NUCLEOTIDE SEQUENCE</scope>
    <source>
        <strain evidence="3">20211129_DDA</strain>
        <tissue evidence="3">Liver</tissue>
    </source>
</reference>
<organism evidence="3 4">
    <name type="scientific">Pleurodeles waltl</name>
    <name type="common">Iberian ribbed newt</name>
    <dbReference type="NCBI Taxonomy" id="8319"/>
    <lineage>
        <taxon>Eukaryota</taxon>
        <taxon>Metazoa</taxon>
        <taxon>Chordata</taxon>
        <taxon>Craniata</taxon>
        <taxon>Vertebrata</taxon>
        <taxon>Euteleostomi</taxon>
        <taxon>Amphibia</taxon>
        <taxon>Batrachia</taxon>
        <taxon>Caudata</taxon>
        <taxon>Salamandroidea</taxon>
        <taxon>Salamandridae</taxon>
        <taxon>Pleurodelinae</taxon>
        <taxon>Pleurodeles</taxon>
    </lineage>
</organism>
<feature type="compositionally biased region" description="Polar residues" evidence="1">
    <location>
        <begin position="120"/>
        <end position="133"/>
    </location>
</feature>
<feature type="region of interest" description="Disordered" evidence="1">
    <location>
        <begin position="15"/>
        <end position="181"/>
    </location>
</feature>
<feature type="chain" id="PRO_5043372743" evidence="2">
    <location>
        <begin position="18"/>
        <end position="181"/>
    </location>
</feature>
<name>A0AAV7UTE9_PLEWA</name>
<feature type="compositionally biased region" description="Low complexity" evidence="1">
    <location>
        <begin position="15"/>
        <end position="28"/>
    </location>
</feature>
<gene>
    <name evidence="3" type="ORF">NDU88_001662</name>
</gene>
<feature type="signal peptide" evidence="2">
    <location>
        <begin position="1"/>
        <end position="17"/>
    </location>
</feature>
<keyword evidence="2" id="KW-0732">Signal</keyword>
<accession>A0AAV7UTE9</accession>
<evidence type="ECO:0000256" key="1">
    <source>
        <dbReference type="SAM" id="MobiDB-lite"/>
    </source>
</evidence>
<feature type="compositionally biased region" description="Polar residues" evidence="1">
    <location>
        <begin position="88"/>
        <end position="100"/>
    </location>
</feature>
<dbReference type="AlphaFoldDB" id="A0AAV7UTE9"/>
<keyword evidence="4" id="KW-1185">Reference proteome</keyword>
<dbReference type="Proteomes" id="UP001066276">
    <property type="component" value="Chromosome 2_2"/>
</dbReference>
<sequence length="181" mass="19332">MYVCLGLVLLSARPASGRSPASAADAPGNTQSRYTLPRLAALDPGRGQTELQTLGRERAAPGHSSAPCCKDSNTQAISPDKEGIAGEASNTLAANEVTLTNKEKKRQRKAQKKAKAAQQNSIWKSFAKSTGTQGKDPEKKDVGDLDYGSIYLTQQTTMQKDNQDNQTHAVSACKSQPSQQN</sequence>
<comment type="caution">
    <text evidence="3">The sequence shown here is derived from an EMBL/GenBank/DDBJ whole genome shotgun (WGS) entry which is preliminary data.</text>
</comment>
<proteinExistence type="predicted"/>